<dbReference type="EMBL" id="LHYE01000011">
    <property type="protein sequence ID" value="KXB07286.1"/>
    <property type="molecule type" value="Genomic_DNA"/>
</dbReference>
<dbReference type="Proteomes" id="UP000070263">
    <property type="component" value="Unassembled WGS sequence"/>
</dbReference>
<organism evidence="2 3">
    <name type="scientific">candidate division MSBL1 archaeon SCGC-AAA382A20</name>
    <dbReference type="NCBI Taxonomy" id="1698280"/>
    <lineage>
        <taxon>Archaea</taxon>
        <taxon>Methanobacteriati</taxon>
        <taxon>Methanobacteriota</taxon>
        <taxon>candidate division MSBL1</taxon>
    </lineage>
</organism>
<evidence type="ECO:0000313" key="3">
    <source>
        <dbReference type="Proteomes" id="UP000070263"/>
    </source>
</evidence>
<feature type="region of interest" description="Disordered" evidence="1">
    <location>
        <begin position="22"/>
        <end position="76"/>
    </location>
</feature>
<comment type="caution">
    <text evidence="2">The sequence shown here is derived from an EMBL/GenBank/DDBJ whole genome shotgun (WGS) entry which is preliminary data.</text>
</comment>
<accession>A0A133VLE3</accession>
<feature type="compositionally biased region" description="Basic and acidic residues" evidence="1">
    <location>
        <begin position="25"/>
        <end position="42"/>
    </location>
</feature>
<keyword evidence="3" id="KW-1185">Reference proteome</keyword>
<evidence type="ECO:0000256" key="1">
    <source>
        <dbReference type="SAM" id="MobiDB-lite"/>
    </source>
</evidence>
<gene>
    <name evidence="2" type="ORF">AKJ51_01630</name>
</gene>
<dbReference type="AlphaFoldDB" id="A0A133VLE3"/>
<name>A0A133VLE3_9EURY</name>
<evidence type="ECO:0000313" key="2">
    <source>
        <dbReference type="EMBL" id="KXB07286.1"/>
    </source>
</evidence>
<reference evidence="2 3" key="1">
    <citation type="journal article" date="2016" name="Sci. Rep.">
        <title>Metabolic traits of an uncultured archaeal lineage -MSBL1- from brine pools of the Red Sea.</title>
        <authorList>
            <person name="Mwirichia R."/>
            <person name="Alam I."/>
            <person name="Rashid M."/>
            <person name="Vinu M."/>
            <person name="Ba-Alawi W."/>
            <person name="Anthony Kamau A."/>
            <person name="Kamanda Ngugi D."/>
            <person name="Goker M."/>
            <person name="Klenk H.P."/>
            <person name="Bajic V."/>
            <person name="Stingl U."/>
        </authorList>
    </citation>
    <scope>NUCLEOTIDE SEQUENCE [LARGE SCALE GENOMIC DNA]</scope>
    <source>
        <strain evidence="2">SCGC-AAA382A20</strain>
    </source>
</reference>
<sequence>MLEAEEPPLCFQTGVRCCKLNLGRKNKEGDKAPSSGRPEKKTTALPANRTTSPGGTGGGGSREKAGRWAVKIKNWG</sequence>
<protein>
    <submittedName>
        <fullName evidence="2">Uncharacterized protein</fullName>
    </submittedName>
</protein>
<proteinExistence type="predicted"/>